<dbReference type="Gene3D" id="3.30.1540.10">
    <property type="entry name" value="formyl-coa transferase, domain 3"/>
    <property type="match status" value="1"/>
</dbReference>
<evidence type="ECO:0000313" key="2">
    <source>
        <dbReference type="EMBL" id="MBB3037711.1"/>
    </source>
</evidence>
<protein>
    <submittedName>
        <fullName evidence="2">Alpha-methylacyl-CoA racemase</fullName>
        <ecNumber evidence="2">5.1.99.4</ecNumber>
    </submittedName>
</protein>
<evidence type="ECO:0000256" key="1">
    <source>
        <dbReference type="SAM" id="MobiDB-lite"/>
    </source>
</evidence>
<evidence type="ECO:0000313" key="3">
    <source>
        <dbReference type="Proteomes" id="UP000567922"/>
    </source>
</evidence>
<keyword evidence="3" id="KW-1185">Reference proteome</keyword>
<dbReference type="InterPro" id="IPR044855">
    <property type="entry name" value="CoA-Trfase_III_dom3_sf"/>
</dbReference>
<dbReference type="GO" id="GO:0008111">
    <property type="term" value="F:alpha-methylacyl-CoA racemase activity"/>
    <property type="evidence" value="ECO:0007669"/>
    <property type="project" value="UniProtKB-EC"/>
</dbReference>
<dbReference type="RefSeq" id="WP_064442329.1">
    <property type="nucleotide sequence ID" value="NZ_BDDI01000023.1"/>
</dbReference>
<dbReference type="AlphaFoldDB" id="A0A839RP65"/>
<dbReference type="EMBL" id="JACHWS010000002">
    <property type="protein sequence ID" value="MBB3037711.1"/>
    <property type="molecule type" value="Genomic_DNA"/>
</dbReference>
<keyword evidence="2" id="KW-0413">Isomerase</keyword>
<gene>
    <name evidence="2" type="ORF">FHU29_002160</name>
</gene>
<accession>A0A839RP65</accession>
<dbReference type="InterPro" id="IPR050509">
    <property type="entry name" value="CoA-transferase_III"/>
</dbReference>
<dbReference type="PANTHER" id="PTHR48228">
    <property type="entry name" value="SUCCINYL-COA--D-CITRAMALATE COA-TRANSFERASE"/>
    <property type="match status" value="1"/>
</dbReference>
<dbReference type="PANTHER" id="PTHR48228:SF5">
    <property type="entry name" value="ALPHA-METHYLACYL-COA RACEMASE"/>
    <property type="match status" value="1"/>
</dbReference>
<dbReference type="InterPro" id="IPR023606">
    <property type="entry name" value="CoA-Trfase_III_dom_1_sf"/>
</dbReference>
<dbReference type="Gene3D" id="3.40.50.10540">
    <property type="entry name" value="Crotonobetainyl-coa:carnitine coa-transferase, domain 1"/>
    <property type="match status" value="1"/>
</dbReference>
<sequence length="381" mass="39601">MPGPLHGVRVVEMAGLAPGPFGCMLLADLGAEVLRVERAGGGGGLVPPQGPMDRGKNTIAVDLKSDSGRAVVRELAGNADVFVEGYRPGVAERLGIGPDDLLGINPRLIYGRITGWGQDGPLAPRAGHDINYAAISGGLDLLGRAGDPPTPPANILADFAGGGMLLALGVLAALHERQNSGNGQVVDAAMVDGAALLTTFMHGMHANGMWNNPRGTNLLDGGAACYGTYETSDGGYMAVGALEPQFYAELVAKLELENVDDLPFHLDLSQAERLREILAERFRKRTLAEWTEVFAESDACATPVVSAWEAHKHPHNQARQTYIEVGGLVQPAPAPRFSRTPAAVPSPAGDNGGADASAEILKSWGLSESAVTAAREGGGLG</sequence>
<reference evidence="2 3" key="1">
    <citation type="submission" date="2020-08" db="EMBL/GenBank/DDBJ databases">
        <title>Sequencing the genomes of 1000 actinobacteria strains.</title>
        <authorList>
            <person name="Klenk H.-P."/>
        </authorList>
    </citation>
    <scope>NUCLEOTIDE SEQUENCE [LARGE SCALE GENOMIC DNA]</scope>
    <source>
        <strain evidence="2 3">DSM 45258</strain>
    </source>
</reference>
<proteinExistence type="predicted"/>
<dbReference type="EC" id="5.1.99.4" evidence="2"/>
<dbReference type="Pfam" id="PF02515">
    <property type="entry name" value="CoA_transf_3"/>
    <property type="match status" value="1"/>
</dbReference>
<dbReference type="InterPro" id="IPR003673">
    <property type="entry name" value="CoA-Trfase_fam_III"/>
</dbReference>
<feature type="region of interest" description="Disordered" evidence="1">
    <location>
        <begin position="335"/>
        <end position="356"/>
    </location>
</feature>
<dbReference type="OrthoDB" id="9797653at2"/>
<dbReference type="Proteomes" id="UP000567922">
    <property type="component" value="Unassembled WGS sequence"/>
</dbReference>
<comment type="caution">
    <text evidence="2">The sequence shown here is derived from an EMBL/GenBank/DDBJ whole genome shotgun (WGS) entry which is preliminary data.</text>
</comment>
<dbReference type="SUPFAM" id="SSF89796">
    <property type="entry name" value="CoA-transferase family III (CaiB/BaiF)"/>
    <property type="match status" value="1"/>
</dbReference>
<organism evidence="2 3">
    <name type="scientific">Hoyosella altamirensis</name>
    <dbReference type="NCBI Taxonomy" id="616997"/>
    <lineage>
        <taxon>Bacteria</taxon>
        <taxon>Bacillati</taxon>
        <taxon>Actinomycetota</taxon>
        <taxon>Actinomycetes</taxon>
        <taxon>Mycobacteriales</taxon>
        <taxon>Hoyosellaceae</taxon>
        <taxon>Hoyosella</taxon>
    </lineage>
</organism>
<name>A0A839RP65_9ACTN</name>